<dbReference type="CDD" id="cd00081">
    <property type="entry name" value="Hint"/>
    <property type="match status" value="1"/>
</dbReference>
<keyword evidence="2" id="KW-1185">Reference proteome</keyword>
<dbReference type="SUPFAM" id="SSF51294">
    <property type="entry name" value="Hedgehog/intein (Hint) domain"/>
    <property type="match status" value="1"/>
</dbReference>
<feature type="non-terminal residue" evidence="1">
    <location>
        <position position="1"/>
    </location>
</feature>
<evidence type="ECO:0000313" key="2">
    <source>
        <dbReference type="Proteomes" id="UP000231586"/>
    </source>
</evidence>
<dbReference type="Proteomes" id="UP000231586">
    <property type="component" value="Unassembled WGS sequence"/>
</dbReference>
<protein>
    <submittedName>
        <fullName evidence="1">Intein</fullName>
    </submittedName>
</protein>
<dbReference type="Gene3D" id="2.170.16.10">
    <property type="entry name" value="Hedgehog/Intein (Hint) domain"/>
    <property type="match status" value="1"/>
</dbReference>
<reference evidence="1 2" key="1">
    <citation type="submission" date="2017-11" db="EMBL/GenBank/DDBJ databases">
        <title>Genomic Encyclopedia of Archaeal and Bacterial Type Strains, Phase II (KMG-II): From Individual Species to Whole Genera.</title>
        <authorList>
            <person name="Goeker M."/>
        </authorList>
    </citation>
    <scope>NUCLEOTIDE SEQUENCE [LARGE SCALE GENOMIC DNA]</scope>
    <source>
        <strain evidence="1 2">DSM 22413</strain>
    </source>
</reference>
<accession>A0A2M8W1X1</accession>
<dbReference type="EMBL" id="PGTZ01000013">
    <property type="protein sequence ID" value="PJI84909.1"/>
    <property type="molecule type" value="Genomic_DNA"/>
</dbReference>
<dbReference type="Pfam" id="PF07591">
    <property type="entry name" value="PT-HINT"/>
    <property type="match status" value="1"/>
</dbReference>
<gene>
    <name evidence="1" type="ORF">CLV34_3156</name>
</gene>
<proteinExistence type="predicted"/>
<organism evidence="1 2">
    <name type="scientific">Luteimicrobium subarcticum</name>
    <dbReference type="NCBI Taxonomy" id="620910"/>
    <lineage>
        <taxon>Bacteria</taxon>
        <taxon>Bacillati</taxon>
        <taxon>Actinomycetota</taxon>
        <taxon>Actinomycetes</taxon>
        <taxon>Micrococcales</taxon>
        <taxon>Luteimicrobium</taxon>
    </lineage>
</organism>
<dbReference type="AlphaFoldDB" id="A0A2M8W1X1"/>
<dbReference type="InterPro" id="IPR036844">
    <property type="entry name" value="Hint_dom_sf"/>
</dbReference>
<name>A0A2M8W1X1_9MICO</name>
<comment type="caution">
    <text evidence="1">The sequence shown here is derived from an EMBL/GenBank/DDBJ whole genome shotgun (WGS) entry which is preliminary data.</text>
</comment>
<sequence>INGQRVTTTDEHPFMVAGLGWIAARDLRAGDLLVTAADPTTPTATVRLDAIDIERADRASAGETDPDGGVPVYNIHVHTHHTYYVLAGTTAVLVHNMGTHVGRLSDDLPRGMSHKIASAYDDIRAGNGVPRIDPATGKPKVFQGRRPHERFWAGAVEYDVAGAKGTTTRILAKDLGGGRTVTGWTIDHYDTIRKFSAPHFPDSGWATA</sequence>
<evidence type="ECO:0000313" key="1">
    <source>
        <dbReference type="EMBL" id="PJI84909.1"/>
    </source>
</evidence>